<keyword evidence="4" id="KW-1185">Reference proteome</keyword>
<sequence length="243" mass="27919">MRERLLYYSVKYDGDVHAIKRAILHNEAYESITYPDPYITILDDVYPQEFLLLKYPPYVLYYKGDISLLNKRKIAVVGSRIMTRQGRYNCETLMRYVNKEYVSVSGLAKGVDAYIHQLSLHTRKTIAIVGCGLDIHYPKCNSFLYKEIESHHLLLSEYPNGSRPFSFHFPLRNRLIAALGEKLIVIEASKRSGTMLTVNEAIELNKEVYVFPYSFVENHVSGCNVLIQEGANIIVDNETIAEL</sequence>
<comment type="caution">
    <text evidence="3">The sequence shown here is derived from an EMBL/GenBank/DDBJ whole genome shotgun (WGS) entry which is preliminary data.</text>
</comment>
<dbReference type="Proteomes" id="UP000294743">
    <property type="component" value="Unassembled WGS sequence"/>
</dbReference>
<proteinExistence type="inferred from homology"/>
<accession>A0A4V3G7T7</accession>
<dbReference type="PANTHER" id="PTHR43022">
    <property type="entry name" value="PROTEIN SMF"/>
    <property type="match status" value="1"/>
</dbReference>
<dbReference type="OrthoDB" id="9785707at2"/>
<name>A0A4V3G7T7_9FIRM</name>
<dbReference type="RefSeq" id="WP_134169208.1">
    <property type="nucleotide sequence ID" value="NZ_SODD01000013.1"/>
</dbReference>
<evidence type="ECO:0000313" key="4">
    <source>
        <dbReference type="Proteomes" id="UP000294743"/>
    </source>
</evidence>
<dbReference type="AlphaFoldDB" id="A0A4V3G7T7"/>
<dbReference type="InterPro" id="IPR003488">
    <property type="entry name" value="DprA"/>
</dbReference>
<comment type="similarity">
    <text evidence="1">Belongs to the DprA/Smf family.</text>
</comment>
<dbReference type="Gene3D" id="3.40.50.450">
    <property type="match status" value="1"/>
</dbReference>
<dbReference type="InterPro" id="IPR057666">
    <property type="entry name" value="DrpA_SLOG"/>
</dbReference>
<evidence type="ECO:0000259" key="2">
    <source>
        <dbReference type="Pfam" id="PF02481"/>
    </source>
</evidence>
<evidence type="ECO:0000256" key="1">
    <source>
        <dbReference type="ARBA" id="ARBA00006525"/>
    </source>
</evidence>
<dbReference type="EMBL" id="SODD01000013">
    <property type="protein sequence ID" value="TDW20344.1"/>
    <property type="molecule type" value="Genomic_DNA"/>
</dbReference>
<protein>
    <submittedName>
        <fullName evidence="3">DNA processing protein</fullName>
    </submittedName>
</protein>
<dbReference type="NCBIfam" id="TIGR00732">
    <property type="entry name" value="dprA"/>
    <property type="match status" value="1"/>
</dbReference>
<gene>
    <name evidence="3" type="ORF">EDD63_11325</name>
</gene>
<dbReference type="PANTHER" id="PTHR43022:SF1">
    <property type="entry name" value="PROTEIN SMF"/>
    <property type="match status" value="1"/>
</dbReference>
<reference evidence="3 4" key="1">
    <citation type="submission" date="2019-03" db="EMBL/GenBank/DDBJ databases">
        <title>Genomic Encyclopedia of Type Strains, Phase IV (KMG-IV): sequencing the most valuable type-strain genomes for metagenomic binning, comparative biology and taxonomic classification.</title>
        <authorList>
            <person name="Goeker M."/>
        </authorList>
    </citation>
    <scope>NUCLEOTIDE SEQUENCE [LARGE SCALE GENOMIC DNA]</scope>
    <source>
        <strain evidence="3 4">DSM 28867</strain>
    </source>
</reference>
<feature type="domain" description="Smf/DprA SLOG" evidence="2">
    <location>
        <begin position="38"/>
        <end position="242"/>
    </location>
</feature>
<organism evidence="3 4">
    <name type="scientific">Breznakia blatticola</name>
    <dbReference type="NCBI Taxonomy" id="1754012"/>
    <lineage>
        <taxon>Bacteria</taxon>
        <taxon>Bacillati</taxon>
        <taxon>Bacillota</taxon>
        <taxon>Erysipelotrichia</taxon>
        <taxon>Erysipelotrichales</taxon>
        <taxon>Erysipelotrichaceae</taxon>
        <taxon>Breznakia</taxon>
    </lineage>
</organism>
<dbReference type="Pfam" id="PF02481">
    <property type="entry name" value="DNA_processg_A"/>
    <property type="match status" value="1"/>
</dbReference>
<evidence type="ECO:0000313" key="3">
    <source>
        <dbReference type="EMBL" id="TDW20344.1"/>
    </source>
</evidence>
<dbReference type="SUPFAM" id="SSF102405">
    <property type="entry name" value="MCP/YpsA-like"/>
    <property type="match status" value="1"/>
</dbReference>
<dbReference type="GO" id="GO:0009294">
    <property type="term" value="P:DNA-mediated transformation"/>
    <property type="evidence" value="ECO:0007669"/>
    <property type="project" value="InterPro"/>
</dbReference>